<accession>A0AAD7JZ36</accession>
<evidence type="ECO:0008006" key="3">
    <source>
        <dbReference type="Google" id="ProtNLM"/>
    </source>
</evidence>
<sequence length="319" mass="36687">MFPSRHSSGFVYGSHLRASLGPASECKVHLCVQSRRLPRPRKCRRRSPCSDPLQGRRRQGGRVYWWSRNRRRHHSPRRLLLLSQRKSQSLRYMYFSGLGTACNPPRQLADGAEAHHHHAPRVGRPCGMDQICRREVPPPGVTHRLESAHLVPAAENTWFEQHAFHVTDPRHGSIGLDGVTNRITVRADLNKSSFDEGDWVLFPYEQQWVCWFVKDRSNDLAYHAHGRVVDLPDRVNHHYLHTRFSWNLFRRVFLSKRIPFKLAMTTQTLPATPTPPTSQTTTQAHRRLCQKPHCGSSSLTTSTLPSLSELYGICGRTFQ</sequence>
<protein>
    <recommendedName>
        <fullName evidence="3">HNH nuclease domain-containing protein</fullName>
    </recommendedName>
</protein>
<keyword evidence="2" id="KW-1185">Reference proteome</keyword>
<evidence type="ECO:0000313" key="1">
    <source>
        <dbReference type="EMBL" id="KAJ7774956.1"/>
    </source>
</evidence>
<evidence type="ECO:0000313" key="2">
    <source>
        <dbReference type="Proteomes" id="UP001215598"/>
    </source>
</evidence>
<comment type="caution">
    <text evidence="1">The sequence shown here is derived from an EMBL/GenBank/DDBJ whole genome shotgun (WGS) entry which is preliminary data.</text>
</comment>
<organism evidence="1 2">
    <name type="scientific">Mycena metata</name>
    <dbReference type="NCBI Taxonomy" id="1033252"/>
    <lineage>
        <taxon>Eukaryota</taxon>
        <taxon>Fungi</taxon>
        <taxon>Dikarya</taxon>
        <taxon>Basidiomycota</taxon>
        <taxon>Agaricomycotina</taxon>
        <taxon>Agaricomycetes</taxon>
        <taxon>Agaricomycetidae</taxon>
        <taxon>Agaricales</taxon>
        <taxon>Marasmiineae</taxon>
        <taxon>Mycenaceae</taxon>
        <taxon>Mycena</taxon>
    </lineage>
</organism>
<dbReference type="Proteomes" id="UP001215598">
    <property type="component" value="Unassembled WGS sequence"/>
</dbReference>
<gene>
    <name evidence="1" type="ORF">B0H16DRAFT_81070</name>
</gene>
<dbReference type="AlphaFoldDB" id="A0AAD7JZ36"/>
<name>A0AAD7JZ36_9AGAR</name>
<dbReference type="EMBL" id="JARKIB010000011">
    <property type="protein sequence ID" value="KAJ7774956.1"/>
    <property type="molecule type" value="Genomic_DNA"/>
</dbReference>
<reference evidence="1" key="1">
    <citation type="submission" date="2023-03" db="EMBL/GenBank/DDBJ databases">
        <title>Massive genome expansion in bonnet fungi (Mycena s.s.) driven by repeated elements and novel gene families across ecological guilds.</title>
        <authorList>
            <consortium name="Lawrence Berkeley National Laboratory"/>
            <person name="Harder C.B."/>
            <person name="Miyauchi S."/>
            <person name="Viragh M."/>
            <person name="Kuo A."/>
            <person name="Thoen E."/>
            <person name="Andreopoulos B."/>
            <person name="Lu D."/>
            <person name="Skrede I."/>
            <person name="Drula E."/>
            <person name="Henrissat B."/>
            <person name="Morin E."/>
            <person name="Kohler A."/>
            <person name="Barry K."/>
            <person name="LaButti K."/>
            <person name="Morin E."/>
            <person name="Salamov A."/>
            <person name="Lipzen A."/>
            <person name="Mereny Z."/>
            <person name="Hegedus B."/>
            <person name="Baldrian P."/>
            <person name="Stursova M."/>
            <person name="Weitz H."/>
            <person name="Taylor A."/>
            <person name="Grigoriev I.V."/>
            <person name="Nagy L.G."/>
            <person name="Martin F."/>
            <person name="Kauserud H."/>
        </authorList>
    </citation>
    <scope>NUCLEOTIDE SEQUENCE</scope>
    <source>
        <strain evidence="1">CBHHK182m</strain>
    </source>
</reference>
<proteinExistence type="predicted"/>